<sequence length="637" mass="67558">MASVSLSRAAMRQGRELAANAASAAVGPTLQQRGVNRVTATWASAGTHSGALRRVPAAPTSSSADSPLSFAAAAAPRVIPWPASPGMDVIKMACEARAAGHAAAAAPAASAPGLASRPPLAPGASSPAQWSRARSQLAAASLGHGNDVRVPSAAAASASQSVAAVAVPRSHRSGGVVSIRAPTAPPTVDERADSHTPLASRSYSARAEVVFQSVWSRMEAEGCVMSFPTEVVWLNGAPGSGKGTNTEFILRARGIKAAPIVMSDLLRKEAEGSAASGLASAMSSGDMIADDVAVEKLFRALLAPSAAAGVLVDGFPRTPLQVECLTLLADKMRELHAEHYCSSSPNTVAPDFSEAVAVSTAAHRAGTSPPRVLFPPPRFLVAILYVSEAESISRQLNRGREAAAHNAKVRDTGVGELVEERPTDADAELVSRRYGIFVRHRNTLLGLADRFPCTIIDASDSVADVQRRLVLEFATQELSARTYTAVASIPRATRVRERARPELVARLDEWERTQRPLFASAVRMISEQFIPACRRAAFAGVAVVKVSPTSEGWKELQQPLCVDLVVDILSERGYSVRHDVVSQQVPTRVDLETGLIECTTMDTHRFVVQFPCAQLNRSESLKALLGREEEVDRDYDL</sequence>
<dbReference type="Proteomes" id="UP000798662">
    <property type="component" value="Chromosome 1"/>
</dbReference>
<protein>
    <submittedName>
        <fullName evidence="1">Uncharacterized protein</fullName>
    </submittedName>
</protein>
<reference evidence="1" key="1">
    <citation type="submission" date="2019-11" db="EMBL/GenBank/DDBJ databases">
        <title>Nori genome reveals adaptations in red seaweeds to the harsh intertidal environment.</title>
        <authorList>
            <person name="Wang D."/>
            <person name="Mao Y."/>
        </authorList>
    </citation>
    <scope>NUCLEOTIDE SEQUENCE</scope>
    <source>
        <tissue evidence="1">Gametophyte</tissue>
    </source>
</reference>
<accession>A0ACC3BJ44</accession>
<proteinExistence type="predicted"/>
<keyword evidence="2" id="KW-1185">Reference proteome</keyword>
<dbReference type="EMBL" id="CM020618">
    <property type="protein sequence ID" value="KAK1857827.1"/>
    <property type="molecule type" value="Genomic_DNA"/>
</dbReference>
<evidence type="ECO:0000313" key="1">
    <source>
        <dbReference type="EMBL" id="KAK1857827.1"/>
    </source>
</evidence>
<comment type="caution">
    <text evidence="1">The sequence shown here is derived from an EMBL/GenBank/DDBJ whole genome shotgun (WGS) entry which is preliminary data.</text>
</comment>
<gene>
    <name evidence="1" type="ORF">I4F81_000441</name>
</gene>
<organism evidence="1 2">
    <name type="scientific">Pyropia yezoensis</name>
    <name type="common">Susabi-nori</name>
    <name type="synonym">Porphyra yezoensis</name>
    <dbReference type="NCBI Taxonomy" id="2788"/>
    <lineage>
        <taxon>Eukaryota</taxon>
        <taxon>Rhodophyta</taxon>
        <taxon>Bangiophyceae</taxon>
        <taxon>Bangiales</taxon>
        <taxon>Bangiaceae</taxon>
        <taxon>Pyropia</taxon>
    </lineage>
</organism>
<name>A0ACC3BJ44_PYRYE</name>
<evidence type="ECO:0000313" key="2">
    <source>
        <dbReference type="Proteomes" id="UP000798662"/>
    </source>
</evidence>